<dbReference type="GO" id="GO:0009254">
    <property type="term" value="P:peptidoglycan turnover"/>
    <property type="evidence" value="ECO:0007669"/>
    <property type="project" value="TreeGrafter"/>
</dbReference>
<dbReference type="Pfam" id="PF00933">
    <property type="entry name" value="Glyco_hydro_3"/>
    <property type="match status" value="1"/>
</dbReference>
<dbReference type="Gene3D" id="3.40.50.1700">
    <property type="entry name" value="Glycoside hydrolase family 3 C-terminal domain"/>
    <property type="match status" value="1"/>
</dbReference>
<dbReference type="InterPro" id="IPR050226">
    <property type="entry name" value="NagZ_Beta-hexosaminidase"/>
</dbReference>
<evidence type="ECO:0000256" key="4">
    <source>
        <dbReference type="ARBA" id="ARBA00022801"/>
    </source>
</evidence>
<evidence type="ECO:0000256" key="2">
    <source>
        <dbReference type="ARBA" id="ARBA00005336"/>
    </source>
</evidence>
<dbReference type="InterPro" id="IPR036962">
    <property type="entry name" value="Glyco_hydro_3_N_sf"/>
</dbReference>
<dbReference type="EC" id="3.2.1.52" evidence="3"/>
<dbReference type="EMBL" id="BSSD01000014">
    <property type="protein sequence ID" value="GLW95512.1"/>
    <property type="molecule type" value="Genomic_DNA"/>
</dbReference>
<name>A0A9W6QVW1_9PSEU</name>
<dbReference type="PROSITE" id="PS00775">
    <property type="entry name" value="GLYCOSYL_HYDROL_F3"/>
    <property type="match status" value="1"/>
</dbReference>
<dbReference type="PANTHER" id="PTHR30480">
    <property type="entry name" value="BETA-HEXOSAMINIDASE-RELATED"/>
    <property type="match status" value="1"/>
</dbReference>
<comment type="similarity">
    <text evidence="2 6">Belongs to the glycosyl hydrolase 3 family.</text>
</comment>
<keyword evidence="7" id="KW-0732">Signal</keyword>
<keyword evidence="4 6" id="KW-0378">Hydrolase</keyword>
<reference evidence="10" key="1">
    <citation type="submission" date="2023-02" db="EMBL/GenBank/DDBJ databases">
        <title>Actinokineospora globicatena NBRC 15670.</title>
        <authorList>
            <person name="Ichikawa N."/>
            <person name="Sato H."/>
            <person name="Tonouchi N."/>
        </authorList>
    </citation>
    <scope>NUCLEOTIDE SEQUENCE</scope>
    <source>
        <strain evidence="10">NBRC 15670</strain>
    </source>
</reference>
<dbReference type="InterPro" id="IPR001764">
    <property type="entry name" value="Glyco_hydro_3_N"/>
</dbReference>
<dbReference type="InterPro" id="IPR019800">
    <property type="entry name" value="Glyco_hydro_3_AS"/>
</dbReference>
<evidence type="ECO:0000259" key="9">
    <source>
        <dbReference type="Pfam" id="PF01915"/>
    </source>
</evidence>
<dbReference type="GO" id="GO:0004563">
    <property type="term" value="F:beta-N-acetylhexosaminidase activity"/>
    <property type="evidence" value="ECO:0007669"/>
    <property type="project" value="UniProtKB-EC"/>
</dbReference>
<comment type="caution">
    <text evidence="10">The sequence shown here is derived from an EMBL/GenBank/DDBJ whole genome shotgun (WGS) entry which is preliminary data.</text>
</comment>
<dbReference type="PANTHER" id="PTHR30480:SF13">
    <property type="entry name" value="BETA-HEXOSAMINIDASE"/>
    <property type="match status" value="1"/>
</dbReference>
<dbReference type="Pfam" id="PF01915">
    <property type="entry name" value="Glyco_hydro_3_C"/>
    <property type="match status" value="1"/>
</dbReference>
<evidence type="ECO:0000313" key="10">
    <source>
        <dbReference type="EMBL" id="GLW95512.1"/>
    </source>
</evidence>
<gene>
    <name evidence="10" type="ORF">Aglo03_63280</name>
</gene>
<evidence type="ECO:0000259" key="8">
    <source>
        <dbReference type="Pfam" id="PF00933"/>
    </source>
</evidence>
<dbReference type="SUPFAM" id="SSF51445">
    <property type="entry name" value="(Trans)glycosidases"/>
    <property type="match status" value="1"/>
</dbReference>
<evidence type="ECO:0000256" key="3">
    <source>
        <dbReference type="ARBA" id="ARBA00012663"/>
    </source>
</evidence>
<evidence type="ECO:0000256" key="1">
    <source>
        <dbReference type="ARBA" id="ARBA00001231"/>
    </source>
</evidence>
<sequence length="618" mass="64676">MPTRALRWSLTAVVAACTCAAAVVMSPLVVAPGSAPEDGARTKPGPPLSQDAVMHAWIDARLRRMPLEQRVGQLFVVSVWGKSAAEAHPTNRERYGVDTPAEVVRRYQVGGVIYFNNSGTDNVDSPAQLAAFSNGLQRAVLNSAPNLPLVIAIDQEGGNVTRVPAPATEYPSAMALGAGRSAADARTLASVNGNELRAMGINQNFAPVADVNSNPRNPVIGARAFSARPDLTSDMVTAEVRGYQSSGKPTDTVSASAKHFPGHGDAATDSHTGLPAITRTAEEWRAVDLPPFRAAVEAGVDSIMTAHIQFPSLDPSGVPATVSRPIITGLLRQELGFTGVVVTDSLAMQGVREMFGDAEIPVLALEAGVDQLLMPPDLALAQESVLGAVRSGRLTESRINESVRRILALKWKRGILTQPLVDERTVGRLVGAPEHKAAVQRLTDRTTTVLATDGTLPLRTTPGRVLVTGVGDTGNPDNSPNTLAAAIAVRGSTASALPTGTRPSVATIGRAVAAAKGVDLVVVLTNNLAGNVEQRSLVAGLVDAGVPVVAVATQVPYDAGFASAPNWVATYSWRAVSLESLTRVLFGEASPRGKLPVDVYLGNDPALPLYPCDHGLTW</sequence>
<dbReference type="InterPro" id="IPR002772">
    <property type="entry name" value="Glyco_hydro_3_C"/>
</dbReference>
<evidence type="ECO:0000256" key="7">
    <source>
        <dbReference type="SAM" id="SignalP"/>
    </source>
</evidence>
<feature type="chain" id="PRO_5040810212" description="beta-N-acetylhexosaminidase" evidence="7">
    <location>
        <begin position="32"/>
        <end position="618"/>
    </location>
</feature>
<dbReference type="FunFam" id="3.20.20.300:FF:000014">
    <property type="entry name" value="Beta-hexosaminidase, lipoprotein"/>
    <property type="match status" value="1"/>
</dbReference>
<evidence type="ECO:0000313" key="11">
    <source>
        <dbReference type="Proteomes" id="UP001165042"/>
    </source>
</evidence>
<feature type="signal peptide" evidence="7">
    <location>
        <begin position="1"/>
        <end position="31"/>
    </location>
</feature>
<evidence type="ECO:0000256" key="6">
    <source>
        <dbReference type="RuleBase" id="RU361161"/>
    </source>
</evidence>
<dbReference type="InterPro" id="IPR036881">
    <property type="entry name" value="Glyco_hydro_3_C_sf"/>
</dbReference>
<keyword evidence="11" id="KW-1185">Reference proteome</keyword>
<dbReference type="InterPro" id="IPR017853">
    <property type="entry name" value="GH"/>
</dbReference>
<dbReference type="SUPFAM" id="SSF52279">
    <property type="entry name" value="Beta-D-glucan exohydrolase, C-terminal domain"/>
    <property type="match status" value="1"/>
</dbReference>
<feature type="domain" description="Glycoside hydrolase family 3 C-terminal" evidence="9">
    <location>
        <begin position="453"/>
        <end position="604"/>
    </location>
</feature>
<dbReference type="Gene3D" id="3.20.20.300">
    <property type="entry name" value="Glycoside hydrolase, family 3, N-terminal domain"/>
    <property type="match status" value="1"/>
</dbReference>
<dbReference type="Proteomes" id="UP001165042">
    <property type="component" value="Unassembled WGS sequence"/>
</dbReference>
<dbReference type="AlphaFoldDB" id="A0A9W6QVW1"/>
<accession>A0A9W6QVW1</accession>
<organism evidence="10 11">
    <name type="scientific">Actinokineospora globicatena</name>
    <dbReference type="NCBI Taxonomy" id="103729"/>
    <lineage>
        <taxon>Bacteria</taxon>
        <taxon>Bacillati</taxon>
        <taxon>Actinomycetota</taxon>
        <taxon>Actinomycetes</taxon>
        <taxon>Pseudonocardiales</taxon>
        <taxon>Pseudonocardiaceae</taxon>
        <taxon>Actinokineospora</taxon>
    </lineage>
</organism>
<feature type="domain" description="Glycoside hydrolase family 3 N-terminal" evidence="8">
    <location>
        <begin position="67"/>
        <end position="408"/>
    </location>
</feature>
<evidence type="ECO:0000256" key="5">
    <source>
        <dbReference type="ARBA" id="ARBA00023295"/>
    </source>
</evidence>
<keyword evidence="5 6" id="KW-0326">Glycosidase</keyword>
<dbReference type="GO" id="GO:0005975">
    <property type="term" value="P:carbohydrate metabolic process"/>
    <property type="evidence" value="ECO:0007669"/>
    <property type="project" value="InterPro"/>
</dbReference>
<comment type="catalytic activity">
    <reaction evidence="1">
        <text>Hydrolysis of terminal non-reducing N-acetyl-D-hexosamine residues in N-acetyl-beta-D-hexosaminides.</text>
        <dbReference type="EC" id="3.2.1.52"/>
    </reaction>
</comment>
<proteinExistence type="inferred from homology"/>
<protein>
    <recommendedName>
        <fullName evidence="3">beta-N-acetylhexosaminidase</fullName>
        <ecNumber evidence="3">3.2.1.52</ecNumber>
    </recommendedName>
</protein>